<name>A0A3B0UKE6_9ZZZZ</name>
<evidence type="ECO:0000313" key="1">
    <source>
        <dbReference type="EMBL" id="VAW25827.1"/>
    </source>
</evidence>
<dbReference type="EMBL" id="UOER01000510">
    <property type="protein sequence ID" value="VAW25827.1"/>
    <property type="molecule type" value="Genomic_DNA"/>
</dbReference>
<organism evidence="1">
    <name type="scientific">hydrothermal vent metagenome</name>
    <dbReference type="NCBI Taxonomy" id="652676"/>
    <lineage>
        <taxon>unclassified sequences</taxon>
        <taxon>metagenomes</taxon>
        <taxon>ecological metagenomes</taxon>
    </lineage>
</organism>
<gene>
    <name evidence="1" type="ORF">MNBD_BACTEROID04-1685</name>
</gene>
<protein>
    <submittedName>
        <fullName evidence="1">Uncharacterized protein</fullName>
    </submittedName>
</protein>
<reference evidence="1" key="1">
    <citation type="submission" date="2018-06" db="EMBL/GenBank/DDBJ databases">
        <authorList>
            <person name="Zhirakovskaya E."/>
        </authorList>
    </citation>
    <scope>NUCLEOTIDE SEQUENCE</scope>
</reference>
<dbReference type="AlphaFoldDB" id="A0A3B0UKE6"/>
<sequence length="31" mass="3661">NKGVTNDETRIPIPLDKLNKAYELIEFYKTH</sequence>
<proteinExistence type="predicted"/>
<feature type="non-terminal residue" evidence="1">
    <location>
        <position position="1"/>
    </location>
</feature>
<accession>A0A3B0UKE6</accession>